<dbReference type="SUPFAM" id="SSF89009">
    <property type="entry name" value="GAT-like domain"/>
    <property type="match status" value="1"/>
</dbReference>
<dbReference type="HAMAP" id="MF_01116">
    <property type="entry name" value="TSR3"/>
    <property type="match status" value="1"/>
</dbReference>
<evidence type="ECO:0000256" key="12">
    <source>
        <dbReference type="ARBA" id="ARBA00023157"/>
    </source>
</evidence>
<keyword evidence="11" id="KW-0472">Membrane</keyword>
<reference evidence="20" key="1">
    <citation type="submission" date="2020-01" db="EMBL/GenBank/DDBJ databases">
        <authorList>
            <person name="Feng Z.H.Z."/>
        </authorList>
    </citation>
    <scope>NUCLEOTIDE SEQUENCE</scope>
    <source>
        <strain evidence="20">CBS107.38</strain>
    </source>
</reference>
<dbReference type="Pfam" id="PF04034">
    <property type="entry name" value="Ribo_biogen_C"/>
    <property type="match status" value="1"/>
</dbReference>
<feature type="domain" description="GAT" evidence="19">
    <location>
        <begin position="443"/>
        <end position="567"/>
    </location>
</feature>
<dbReference type="GO" id="GO:0005634">
    <property type="term" value="C:nucleus"/>
    <property type="evidence" value="ECO:0007669"/>
    <property type="project" value="UniProtKB-SubCell"/>
</dbReference>
<keyword evidence="5" id="KW-0813">Transport</keyword>
<dbReference type="SMART" id="SM00288">
    <property type="entry name" value="VHS"/>
    <property type="match status" value="1"/>
</dbReference>
<dbReference type="GO" id="GO:0005829">
    <property type="term" value="C:cytosol"/>
    <property type="evidence" value="ECO:0007669"/>
    <property type="project" value="GOC"/>
</dbReference>
<proteinExistence type="inferred from homology"/>
<evidence type="ECO:0000256" key="10">
    <source>
        <dbReference type="ARBA" id="ARBA00023054"/>
    </source>
</evidence>
<dbReference type="FunFam" id="1.20.5.170:FF:000024">
    <property type="entry name" value="VHS domain-containing protein"/>
    <property type="match status" value="1"/>
</dbReference>
<dbReference type="FunFam" id="1.25.40.90:FF:000008">
    <property type="entry name" value="VHS domain protein"/>
    <property type="match status" value="1"/>
</dbReference>
<dbReference type="InterPro" id="IPR007209">
    <property type="entry name" value="RNaseL-inhib-like_metal-bd_dom"/>
</dbReference>
<keyword evidence="15" id="KW-0690">Ribosome biogenesis</keyword>
<dbReference type="InterPro" id="IPR002014">
    <property type="entry name" value="VHS_dom"/>
</dbReference>
<comment type="catalytic activity">
    <reaction evidence="15">
        <text>an N(1)-methylpseudouridine in rRNA + S-adenosyl-L-methionine = N(1)-methyl-N(3)-[(3S)-3-amino-3-carboxypropyl]pseudouridine in rRNA + S-methyl-5'-thioadenosine + H(+)</text>
        <dbReference type="Rhea" id="RHEA:63296"/>
        <dbReference type="Rhea" id="RHEA-COMP:11634"/>
        <dbReference type="Rhea" id="RHEA-COMP:16310"/>
        <dbReference type="ChEBI" id="CHEBI:15378"/>
        <dbReference type="ChEBI" id="CHEBI:17509"/>
        <dbReference type="ChEBI" id="CHEBI:59789"/>
        <dbReference type="ChEBI" id="CHEBI:74890"/>
        <dbReference type="ChEBI" id="CHEBI:146234"/>
        <dbReference type="EC" id="2.5.1.157"/>
    </reaction>
</comment>
<dbReference type="PROSITE" id="PS50180">
    <property type="entry name" value="GAE"/>
    <property type="match status" value="1"/>
</dbReference>
<comment type="subcellular location">
    <subcellularLocation>
        <location evidence="15">Cytoplasm</location>
    </subcellularLocation>
    <subcellularLocation>
        <location evidence="15">Nucleus</location>
    </subcellularLocation>
    <subcellularLocation>
        <location evidence="2">Golgi apparatus</location>
        <location evidence="2">trans-Golgi network</location>
    </subcellularLocation>
    <subcellularLocation>
        <location evidence="1">Membrane</location>
    </subcellularLocation>
</comment>
<dbReference type="GO" id="GO:0006895">
    <property type="term" value="P:Golgi to endosome transport"/>
    <property type="evidence" value="ECO:0007669"/>
    <property type="project" value="TreeGrafter"/>
</dbReference>
<accession>A0A8H7BGA4</accession>
<dbReference type="InterPro" id="IPR004152">
    <property type="entry name" value="GAT_dom"/>
</dbReference>
<evidence type="ECO:0000256" key="5">
    <source>
        <dbReference type="ARBA" id="ARBA00022448"/>
    </source>
</evidence>
<feature type="binding site" evidence="15">
    <location>
        <position position="1044"/>
    </location>
    <ligand>
        <name>S-adenosyl-L-methionine</name>
        <dbReference type="ChEBI" id="CHEBI:59789"/>
    </ligand>
</feature>
<evidence type="ECO:0000256" key="15">
    <source>
        <dbReference type="HAMAP-Rule" id="MF_03146"/>
    </source>
</evidence>
<feature type="binding site" evidence="15">
    <location>
        <position position="1006"/>
    </location>
    <ligand>
        <name>S-adenosyl-L-methionine</name>
        <dbReference type="ChEBI" id="CHEBI:59789"/>
    </ligand>
</feature>
<dbReference type="GO" id="GO:0000455">
    <property type="term" value="P:enzyme-directed rRNA pseudouridine synthesis"/>
    <property type="evidence" value="ECO:0007669"/>
    <property type="project" value="UniProtKB-UniRule"/>
</dbReference>
<feature type="domain" description="GAE" evidence="18">
    <location>
        <begin position="775"/>
        <end position="891"/>
    </location>
</feature>
<dbReference type="Pfam" id="PF02883">
    <property type="entry name" value="Alpha_adaptinC2"/>
    <property type="match status" value="1"/>
</dbReference>
<sequence length="1291" mass="142238">MSASLAPECNQVKERYDNCFLKWYSEKFLRGTATTDECKPIFEQYEKCLSRALNERGIDKMLKEVRDDNKENDAEHMKPVGLGVPMPLLAPATATWAFPFAAYYIFLQNRIAYHRITSKTFMGDKSDDSKGVTDPLYVATRAQLNFAENVPLVLGVALLAELNGANRTYINYALGTLLALRVSHAELGLMIKGSTAPGRIVGYYGTQAVLAGIAGYATLGKHVSALPNLRISYLSLSTASILEFSGGAMEAASARMAARDRYGAFGEAPSSPLQRYILQACDPQNFEPNLALNLEISDLINSKKGSAPREAAVTIVHYVNHRNQNVALLALNLLDICVKNCGYPFHLQISTKEFLNELVRRFPERPPVHSTRVQNKILELIEEWRQTICQTSRYKDDLGFIRDMHRLLSYKGYIFPEVRKEDAAVLNPSDNLRSAEEMAEEEREAQSAKLQELIRRGGPADLQEANKLMKVMAGYDTRNKTDWRAKAAEEVGRIQQKAKILEEMLQGYKPGDQIKEGDELANALQSAQPKIQKMCEEDSEDHEAVAKLFEINDSIHRTIERYKLFKKGDIEAANNIPQGTLGRSGAGVSQGPNNTLNLIDFGDPEPASHTAGSSQAPQQPAAAGNALEDDLLGLSLSGDTYGQQGSISLGGSNGSVLGMSGMAVPQSQKASNQAITDLFSAGPKPTQSQITSPTPSTFSPPPIQPARTPDPFAALTSTPRQSSPFQYQQSVKPPPVASGAVDLLGGGMPAPSTNLTQSSATADDDDEWNFASAVPDTSKEITVTNTSINVLFNISRESDSTLLIQSRVSNNTPLPISSLTLQVAASKGAQLQLEPQSGVNLGPHQKFGITQNIRVNNVQRGSGNNVKMRWKATYSLGGQQKNEMGEIPSLDILFNMVRHKKDFKGNNKFKNPAKARGPPRPRRASDADENDGDNPRPAKPEFKAACWDLGHCDAKRCSGKRLMRLGMMRELHVGQKFAGVVVSPKAKKILSREDKDLMEQYGAAVVEASWKRIDEVPFGRIGGKCERLLPYLVAANPTNYGRPWRLNCVEALAACYYITGHPEWAESILSTFSYGQAFLDINAALLKRYMACENEEQIKKAEEAWLEKIEREYNTSREEKEDGAEEDVWAGGNMNRRAIDESDDDDDDENDEGNEDEEDEIDPRNPYNIPESSDDEEEMAELRRRVLASKPFTNPTPKDAEEEEDEDDKKTPERIPRTEPAPGNAKAGEEDDSEPAEGDADDDEFDSFMAAQPRTDRTGIGSKQRSKAMDSKYKATFSSGSVKAPSGRGYQ</sequence>
<protein>
    <recommendedName>
        <fullName evidence="15">18S rRNA aminocarboxypropyltransferase</fullName>
        <ecNumber evidence="15">2.5.1.157</ecNumber>
    </recommendedName>
</protein>
<evidence type="ECO:0000259" key="19">
    <source>
        <dbReference type="PROSITE" id="PS50909"/>
    </source>
</evidence>
<dbReference type="Gene3D" id="1.25.40.90">
    <property type="match status" value="1"/>
</dbReference>
<feature type="compositionally biased region" description="Basic residues" evidence="16">
    <location>
        <begin position="911"/>
        <end position="922"/>
    </location>
</feature>
<dbReference type="InterPro" id="IPR013041">
    <property type="entry name" value="Clathrin_app_Ig-like_sf"/>
</dbReference>
<feature type="compositionally biased region" description="Basic and acidic residues" evidence="16">
    <location>
        <begin position="1208"/>
        <end position="1217"/>
    </location>
</feature>
<dbReference type="InterPro" id="IPR007918">
    <property type="entry name" value="MDM35_apoptosis"/>
</dbReference>
<dbReference type="GO" id="GO:0006896">
    <property type="term" value="P:Golgi to vacuole transport"/>
    <property type="evidence" value="ECO:0007669"/>
    <property type="project" value="UniProtKB-ARBA"/>
</dbReference>
<dbReference type="SUPFAM" id="SSF48464">
    <property type="entry name" value="ENTH/VHS domain"/>
    <property type="match status" value="1"/>
</dbReference>
<dbReference type="PANTHER" id="PTHR47180:SF1">
    <property type="entry name" value="ADP-RIBOSYLATION FACTOR-BINDING PROTEIN GGA1-RELATED"/>
    <property type="match status" value="1"/>
</dbReference>
<comment type="catalytic activity">
    <reaction evidence="15">
        <text>N(1)-methylpseudouridine(1191) in yeast 18S rRNA + S-adenosyl-L-methionine = N(1)-methyl-N(3)-[(3S)-3-amino-3-carboxypropyl]pseudouridine(1191) in yeast 18S rRNA + S-methyl-5'-thioadenosine + H(+)</text>
        <dbReference type="Rhea" id="RHEA:63300"/>
        <dbReference type="Rhea" id="RHEA-COMP:13852"/>
        <dbReference type="Rhea" id="RHEA-COMP:16309"/>
        <dbReference type="ChEBI" id="CHEBI:15378"/>
        <dbReference type="ChEBI" id="CHEBI:17509"/>
        <dbReference type="ChEBI" id="CHEBI:59789"/>
        <dbReference type="ChEBI" id="CHEBI:74890"/>
        <dbReference type="ChEBI" id="CHEBI:146234"/>
    </reaction>
</comment>
<dbReference type="Pfam" id="PF00790">
    <property type="entry name" value="VHS"/>
    <property type="match status" value="1"/>
</dbReference>
<comment type="similarity">
    <text evidence="15">Belongs to the TDD superfamily. TSR3 family.</text>
</comment>
<keyword evidence="15" id="KW-0949">S-adenosyl-L-methionine</keyword>
<dbReference type="GO" id="GO:0035091">
    <property type="term" value="F:phosphatidylinositol binding"/>
    <property type="evidence" value="ECO:0007669"/>
    <property type="project" value="InterPro"/>
</dbReference>
<keyword evidence="21" id="KW-1185">Reference proteome</keyword>
<evidence type="ECO:0000256" key="4">
    <source>
        <dbReference type="ARBA" id="ARBA00011446"/>
    </source>
</evidence>
<feature type="region of interest" description="Disordered" evidence="16">
    <location>
        <begin position="577"/>
        <end position="624"/>
    </location>
</feature>
<dbReference type="Gene3D" id="1.20.120.550">
    <property type="entry name" value="Membrane associated eicosanoid/glutathione metabolism-like domain"/>
    <property type="match status" value="1"/>
</dbReference>
<evidence type="ECO:0000256" key="11">
    <source>
        <dbReference type="ARBA" id="ARBA00023136"/>
    </source>
</evidence>
<feature type="region of interest" description="Disordered" evidence="16">
    <location>
        <begin position="678"/>
        <end position="764"/>
    </location>
</feature>
<dbReference type="InterPro" id="IPR052653">
    <property type="entry name" value="ARF-binding"/>
</dbReference>
<feature type="compositionally biased region" description="Low complexity" evidence="16">
    <location>
        <begin position="611"/>
        <end position="624"/>
    </location>
</feature>
<dbReference type="GO" id="GO:0016020">
    <property type="term" value="C:membrane"/>
    <property type="evidence" value="ECO:0007669"/>
    <property type="project" value="UniProtKB-SubCell"/>
</dbReference>
<dbReference type="InterPro" id="IPR038425">
    <property type="entry name" value="GAT_sf"/>
</dbReference>
<dbReference type="GO" id="GO:0043328">
    <property type="term" value="P:protein transport to vacuole involved in ubiquitin-dependent protein catabolic process via the multivesicular body sorting pathway"/>
    <property type="evidence" value="ECO:0007669"/>
    <property type="project" value="UniProtKB-ARBA"/>
</dbReference>
<dbReference type="PANTHER" id="PTHR47180">
    <property type="entry name" value="ADP-RIBOSYLATION FACTOR-BINDING PROTEIN GGA1-RELATED"/>
    <property type="match status" value="1"/>
</dbReference>
<dbReference type="GO" id="GO:0043130">
    <property type="term" value="F:ubiquitin binding"/>
    <property type="evidence" value="ECO:0007669"/>
    <property type="project" value="InterPro"/>
</dbReference>
<dbReference type="GO" id="GO:1904047">
    <property type="term" value="F:S-adenosyl-L-methionine binding"/>
    <property type="evidence" value="ECO:0007669"/>
    <property type="project" value="UniProtKB-UniRule"/>
</dbReference>
<keyword evidence="8" id="KW-1133">Transmembrane helix</keyword>
<evidence type="ECO:0000256" key="2">
    <source>
        <dbReference type="ARBA" id="ARBA00004601"/>
    </source>
</evidence>
<comment type="subunit">
    <text evidence="4">Component of the ESCRT-0 complex composed of HSE1 and VPS27.</text>
</comment>
<dbReference type="EC" id="2.5.1.157" evidence="15"/>
<comment type="function">
    <text evidence="13">May play a role in the regulation of membrane traffic through the trans-Golgi network.</text>
</comment>
<keyword evidence="15" id="KW-0963">Cytoplasm</keyword>
<dbReference type="Proteomes" id="UP000596902">
    <property type="component" value="Unassembled WGS sequence"/>
</dbReference>
<keyword evidence="15" id="KW-0808">Transferase</keyword>
<comment type="subunit">
    <text evidence="14">Binds to ARF1 and ARF2.</text>
</comment>
<evidence type="ECO:0000313" key="21">
    <source>
        <dbReference type="Proteomes" id="UP000596902"/>
    </source>
</evidence>
<comment type="caution">
    <text evidence="20">The sequence shown here is derived from an EMBL/GenBank/DDBJ whole genome shotgun (WGS) entry which is preliminary data.</text>
</comment>
<keyword evidence="7" id="KW-0653">Protein transport</keyword>
<dbReference type="PROSITE" id="PS50909">
    <property type="entry name" value="GAT"/>
    <property type="match status" value="1"/>
</dbReference>
<dbReference type="SUPFAM" id="SSF49348">
    <property type="entry name" value="Clathrin adaptor appendage domain"/>
    <property type="match status" value="1"/>
</dbReference>
<feature type="region of interest" description="Disordered" evidence="16">
    <location>
        <begin position="1114"/>
        <end position="1291"/>
    </location>
</feature>
<dbReference type="FunFam" id="1.20.58.160:FF:000003">
    <property type="entry name" value="VHS domain protein"/>
    <property type="match status" value="1"/>
</dbReference>
<feature type="region of interest" description="Disordered" evidence="16">
    <location>
        <begin position="903"/>
        <end position="939"/>
    </location>
</feature>
<dbReference type="InterPro" id="IPR008153">
    <property type="entry name" value="GAE_dom"/>
</dbReference>
<feature type="binding site" evidence="15">
    <location>
        <position position="1029"/>
    </location>
    <ligand>
        <name>S-adenosyl-L-methionine</name>
        <dbReference type="ChEBI" id="CHEBI:59789"/>
    </ligand>
</feature>
<evidence type="ECO:0000256" key="9">
    <source>
        <dbReference type="ARBA" id="ARBA00023034"/>
    </source>
</evidence>
<dbReference type="SMART" id="SM00809">
    <property type="entry name" value="Alpha_adaptinC2"/>
    <property type="match status" value="1"/>
</dbReference>
<dbReference type="GO" id="GO:0005802">
    <property type="term" value="C:trans-Golgi network"/>
    <property type="evidence" value="ECO:0007669"/>
    <property type="project" value="UniProtKB-ARBA"/>
</dbReference>
<gene>
    <name evidence="15" type="primary">TSR3</name>
    <name evidence="20" type="ORF">GT037_000562</name>
</gene>
<evidence type="ECO:0000256" key="13">
    <source>
        <dbReference type="ARBA" id="ARBA00053552"/>
    </source>
</evidence>
<comment type="function">
    <text evidence="15">Aminocarboxypropyltransferase that catalyzes the aminocarboxypropyl transfer on pseudouridine at position 1191 (Psi1191) in 18S rRNA. It constitutes the last step in biosynthesis of the hypermodified N1-methyl-N3-(3-amino-3-carboxypropyl) pseudouridine (m1acp3-Psi) conserved in eukaryotic 18S rRNA.</text>
</comment>
<dbReference type="CDD" id="cd16998">
    <property type="entry name" value="VHS_GGA_fungi"/>
    <property type="match status" value="1"/>
</dbReference>
<dbReference type="Pfam" id="PF03127">
    <property type="entry name" value="GAT"/>
    <property type="match status" value="1"/>
</dbReference>
<feature type="binding site" evidence="15">
    <location>
        <position position="958"/>
    </location>
    <ligand>
        <name>S-adenosyl-L-methionine</name>
        <dbReference type="ChEBI" id="CHEBI:59789"/>
    </ligand>
</feature>
<evidence type="ECO:0000256" key="3">
    <source>
        <dbReference type="ARBA" id="ARBA00006196"/>
    </source>
</evidence>
<evidence type="ECO:0000256" key="6">
    <source>
        <dbReference type="ARBA" id="ARBA00022692"/>
    </source>
</evidence>
<feature type="compositionally biased region" description="Acidic residues" evidence="16">
    <location>
        <begin position="1141"/>
        <end position="1161"/>
    </location>
</feature>
<feature type="compositionally biased region" description="Low complexity" evidence="16">
    <location>
        <begin position="685"/>
        <end position="697"/>
    </location>
</feature>
<evidence type="ECO:0000256" key="16">
    <source>
        <dbReference type="SAM" id="MobiDB-lite"/>
    </source>
</evidence>
<dbReference type="Gene3D" id="2.60.40.1230">
    <property type="match status" value="1"/>
</dbReference>
<feature type="domain" description="VHS" evidence="17">
    <location>
        <begin position="280"/>
        <end position="416"/>
    </location>
</feature>
<dbReference type="EMBL" id="JAAABM010000001">
    <property type="protein sequence ID" value="KAF7681586.1"/>
    <property type="molecule type" value="Genomic_DNA"/>
</dbReference>
<name>A0A8H7BGA4_9PLEO</name>
<evidence type="ECO:0000256" key="1">
    <source>
        <dbReference type="ARBA" id="ARBA00004370"/>
    </source>
</evidence>
<dbReference type="PROSITE" id="PS51808">
    <property type="entry name" value="CHCH"/>
    <property type="match status" value="1"/>
</dbReference>
<keyword evidence="9" id="KW-0333">Golgi apparatus</keyword>
<dbReference type="Pfam" id="PF05254">
    <property type="entry name" value="UPF0203"/>
    <property type="match status" value="1"/>
</dbReference>
<keyword evidence="15" id="KW-0698">rRNA processing</keyword>
<evidence type="ECO:0000313" key="20">
    <source>
        <dbReference type="EMBL" id="KAF7681586.1"/>
    </source>
</evidence>
<keyword evidence="15" id="KW-0539">Nucleus</keyword>
<organism evidence="20 21">
    <name type="scientific">Alternaria burnsii</name>
    <dbReference type="NCBI Taxonomy" id="1187904"/>
    <lineage>
        <taxon>Eukaryota</taxon>
        <taxon>Fungi</taxon>
        <taxon>Dikarya</taxon>
        <taxon>Ascomycota</taxon>
        <taxon>Pezizomycotina</taxon>
        <taxon>Dothideomycetes</taxon>
        <taxon>Pleosporomycetidae</taxon>
        <taxon>Pleosporales</taxon>
        <taxon>Pleosporineae</taxon>
        <taxon>Pleosporaceae</taxon>
        <taxon>Alternaria</taxon>
        <taxon>Alternaria sect. Alternaria</taxon>
    </lineage>
</organism>
<evidence type="ECO:0000256" key="14">
    <source>
        <dbReference type="ARBA" id="ARBA00065344"/>
    </source>
</evidence>
<evidence type="ECO:0000256" key="8">
    <source>
        <dbReference type="ARBA" id="ARBA00022989"/>
    </source>
</evidence>
<keyword evidence="10" id="KW-0175">Coiled coil</keyword>
<evidence type="ECO:0000259" key="18">
    <source>
        <dbReference type="PROSITE" id="PS50180"/>
    </source>
</evidence>
<dbReference type="Gene3D" id="1.20.58.160">
    <property type="match status" value="1"/>
</dbReference>
<feature type="compositionally biased region" description="Polar residues" evidence="16">
    <location>
        <begin position="715"/>
        <end position="731"/>
    </location>
</feature>
<evidence type="ECO:0000259" key="17">
    <source>
        <dbReference type="PROSITE" id="PS50179"/>
    </source>
</evidence>
<dbReference type="CDD" id="cd14235">
    <property type="entry name" value="GAT_GGA_fungi"/>
    <property type="match status" value="1"/>
</dbReference>
<dbReference type="PROSITE" id="PS50179">
    <property type="entry name" value="VHS"/>
    <property type="match status" value="1"/>
</dbReference>
<feature type="compositionally biased region" description="Polar residues" evidence="16">
    <location>
        <begin position="751"/>
        <end position="761"/>
    </location>
</feature>
<feature type="compositionally biased region" description="Acidic residues" evidence="16">
    <location>
        <begin position="1229"/>
        <end position="1246"/>
    </location>
</feature>
<dbReference type="SUPFAM" id="SSF161084">
    <property type="entry name" value="MAPEG domain-like"/>
    <property type="match status" value="1"/>
</dbReference>
<dbReference type="InterPro" id="IPR023352">
    <property type="entry name" value="MAPEG-like_dom_sf"/>
</dbReference>
<dbReference type="InterPro" id="IPR022968">
    <property type="entry name" value="Tsr3-like"/>
</dbReference>
<dbReference type="Gene3D" id="1.20.5.170">
    <property type="match status" value="1"/>
</dbReference>
<keyword evidence="12" id="KW-1015">Disulfide bond</keyword>
<dbReference type="InterPro" id="IPR007177">
    <property type="entry name" value="Tsr3_C"/>
</dbReference>
<dbReference type="InterPro" id="IPR001129">
    <property type="entry name" value="Membr-assoc_MAPEG"/>
</dbReference>
<comment type="similarity">
    <text evidence="3">Belongs to the TRIAP1/MDM35 family.</text>
</comment>
<dbReference type="Pfam" id="PF04068">
    <property type="entry name" value="Fer4_RLI"/>
    <property type="match status" value="1"/>
</dbReference>
<keyword evidence="6" id="KW-0812">Transmembrane</keyword>
<dbReference type="InterPro" id="IPR008942">
    <property type="entry name" value="ENTH_VHS"/>
</dbReference>
<reference evidence="20" key="2">
    <citation type="submission" date="2020-08" db="EMBL/GenBank/DDBJ databases">
        <title>Draft Genome Sequence of Cumin Blight Pathogen Alternaria burnsii.</title>
        <authorList>
            <person name="Feng Z."/>
        </authorList>
    </citation>
    <scope>NUCLEOTIDE SEQUENCE</scope>
    <source>
        <strain evidence="20">CBS107.38</strain>
    </source>
</reference>
<evidence type="ECO:0000256" key="7">
    <source>
        <dbReference type="ARBA" id="ARBA00022927"/>
    </source>
</evidence>
<dbReference type="Pfam" id="PF01124">
    <property type="entry name" value="MAPEG"/>
    <property type="match status" value="1"/>
</dbReference>
<dbReference type="GO" id="GO:0106388">
    <property type="term" value="F:rRNA small subunit aminocarboxypropyltransferase activity"/>
    <property type="evidence" value="ECO:0007669"/>
    <property type="project" value="UniProtKB-EC"/>
</dbReference>
<dbReference type="InterPro" id="IPR008152">
    <property type="entry name" value="Clathrin_a/b/g-adaptin_app_Ig"/>
</dbReference>